<evidence type="ECO:0000313" key="4">
    <source>
        <dbReference type="Proteomes" id="UP000238196"/>
    </source>
</evidence>
<evidence type="ECO:0000256" key="1">
    <source>
        <dbReference type="SAM" id="MobiDB-lite"/>
    </source>
</evidence>
<sequence length="1271" mass="140277">MNLKDDTMAAELSCEKPQYIIEILGYDHPTTQKLMLEGQQAPTQTKVDGGAPYGHSTVHKWPAPNSHAREAWIEIECESGPTLQLPVFDGEPITVDSVTLPGIPKVSPSAMCGTRQDYVIAPIVPIVQGITYAPMVTRTPLACRNGYLYIFRSGQLWRELEISTQEHGKDVGQPRFRDADILKARNGQLHGPLQRQAPRPIVGKPLEEIWLPVRAKGNAGLPVFRLFYSEVRLSNERLAWYENHYPELAKRSVSSVSFTPALSELITPKSEDDDFQPLAAGRLIRLNDVPRQRPRSPVQERHYARPDQYLLDLSGVYPLNEYQTARLYLAQQQTHLPDDISAAALHQALLKREQERAKATGQSLTAPSAQVSGHVAGSRRLSSEDTSLADYPYLEQEIEDSMWQRDPALPDLYQPLRSRHICALPVTDALAILRTALNHCQAGQNLLDLVIGMATTDQDYRFAELVNTLVLPPCFAFSEGERQTTVPNNWHGYADDVDNQPGSPLQRILRTPLRTLVRTLLNAAQLSILTLLNREEIRLVMGDMFSLNASDYYAGFKLAGDVLAQLAVNPTRLDVFEAPHFPQTAVVNPYAMSLLESIFSDRSHWLAMMLLPELNTLDTEQPAEQQAGSGRFRGELLMALRQYTIAQRYEQADHTLSDQPQTEEVGLIATLVAALQAAPEQGANAIQSGLPKRVSNDMDAVFGGLIGGAMAMVTGNLAKFRLAADALYELMQQADGPLIGQIVKFPLGGSAELKGTIMGMMFGQLTDGMTGDARWDFSTQEQNAYRLYNADGSPVLSSKIDPARRQGLPLSLDDAYVWVLPDNAALHEEYQRVNNISRIEKRAAELLDSPTLTKIMMLFEMVNLTAEAESIRGYLADGRVVRGVGGMVSAVWDITLCSANLVTKLNLQHRYALQVEATLSKLVITPARRTAWLNRFAAGSLTQRIMGAMLPKFLTLSAGAGAFGYVLTALVSATDMMERARAGDRAGTYSQLAILTGSLALAAGMFRSVRWLGWPGLLVTISGAVAYTALKKDDLTLLLSRGPLSRTPDSRHYPHLINHPAEASYRLLSLLNGMAFSVQLNPYYKGAPTSTRPADFAEMTFNNDLVHCLLRVTLSGQLSACMQGAHYRFYARWRQPAGLFTGLSSGTALRPRHISPHPQGRTYYFLEEQFHSVLPGGGRWPLAPAAIYSYVSSHQDDLLDVLLRAQVQLSDGQGGTLLLPAPSPLTDASTFNASQHNQPSWTGARAFWLDNQESSLFSPDDDQTDYDASTY</sequence>
<evidence type="ECO:0000256" key="2">
    <source>
        <dbReference type="SAM" id="Phobius"/>
    </source>
</evidence>
<dbReference type="Proteomes" id="UP000238196">
    <property type="component" value="Unassembled WGS sequence"/>
</dbReference>
<protein>
    <submittedName>
        <fullName evidence="3">Uncharacterized protein</fullName>
    </submittedName>
</protein>
<dbReference type="CDD" id="cd20705">
    <property type="entry name" value="MIX_I"/>
    <property type="match status" value="1"/>
</dbReference>
<feature type="transmembrane region" description="Helical" evidence="2">
    <location>
        <begin position="1012"/>
        <end position="1030"/>
    </location>
</feature>
<keyword evidence="2" id="KW-0472">Membrane</keyword>
<reference evidence="3 4" key="1">
    <citation type="submission" date="2018-02" db="EMBL/GenBank/DDBJ databases">
        <title>novel marine gammaproteobacteria from coastal saline agro ecosystem.</title>
        <authorList>
            <person name="Krishnan R."/>
            <person name="Ramesh Kumar N."/>
        </authorList>
    </citation>
    <scope>NUCLEOTIDE SEQUENCE [LARGE SCALE GENOMIC DNA]</scope>
    <source>
        <strain evidence="3 4">228</strain>
    </source>
</reference>
<name>A0A2S5KNW2_9PROT</name>
<organism evidence="3 4">
    <name type="scientific">Proteobacteria bacterium 228</name>
    <dbReference type="NCBI Taxonomy" id="2083153"/>
    <lineage>
        <taxon>Bacteria</taxon>
        <taxon>Pseudomonadati</taxon>
        <taxon>Pseudomonadota</taxon>
    </lineage>
</organism>
<keyword evidence="2" id="KW-0812">Transmembrane</keyword>
<feature type="compositionally biased region" description="Polar residues" evidence="1">
    <location>
        <begin position="360"/>
        <end position="371"/>
    </location>
</feature>
<proteinExistence type="predicted"/>
<evidence type="ECO:0000313" key="3">
    <source>
        <dbReference type="EMBL" id="PPC76537.1"/>
    </source>
</evidence>
<gene>
    <name evidence="3" type="ORF">C4K68_14955</name>
</gene>
<feature type="transmembrane region" description="Helical" evidence="2">
    <location>
        <begin position="953"/>
        <end position="974"/>
    </location>
</feature>
<feature type="region of interest" description="Disordered" evidence="1">
    <location>
        <begin position="356"/>
        <end position="379"/>
    </location>
</feature>
<comment type="caution">
    <text evidence="3">The sequence shown here is derived from an EMBL/GenBank/DDBJ whole genome shotgun (WGS) entry which is preliminary data.</text>
</comment>
<dbReference type="AlphaFoldDB" id="A0A2S5KNW2"/>
<keyword evidence="2" id="KW-1133">Transmembrane helix</keyword>
<dbReference type="EMBL" id="PRLP01000049">
    <property type="protein sequence ID" value="PPC76537.1"/>
    <property type="molecule type" value="Genomic_DNA"/>
</dbReference>
<accession>A0A2S5KNW2</accession>